<evidence type="ECO:0000259" key="2">
    <source>
        <dbReference type="Pfam" id="PF07589"/>
    </source>
</evidence>
<dbReference type="NCBIfam" id="NF038126">
    <property type="entry name" value="PEP_CTERM_FxDxF"/>
    <property type="match status" value="1"/>
</dbReference>
<evidence type="ECO:0000313" key="3">
    <source>
        <dbReference type="EMBL" id="MDT7519665.1"/>
    </source>
</evidence>
<comment type="caution">
    <text evidence="3">The sequence shown here is derived from an EMBL/GenBank/DDBJ whole genome shotgun (WGS) entry which is preliminary data.</text>
</comment>
<dbReference type="EMBL" id="JAVBIK010000001">
    <property type="protein sequence ID" value="MDT7519665.1"/>
    <property type="molecule type" value="Genomic_DNA"/>
</dbReference>
<dbReference type="NCBIfam" id="TIGR02595">
    <property type="entry name" value="PEP_CTERM"/>
    <property type="match status" value="1"/>
</dbReference>
<protein>
    <submittedName>
        <fullName evidence="3">FxDxF family PEP-CTERM protein</fullName>
    </submittedName>
</protein>
<evidence type="ECO:0000256" key="1">
    <source>
        <dbReference type="SAM" id="SignalP"/>
    </source>
</evidence>
<keyword evidence="4" id="KW-1185">Reference proteome</keyword>
<proteinExistence type="predicted"/>
<accession>A0ABU3KPP1</accession>
<gene>
    <name evidence="3" type="ORF">RAE19_13245</name>
</gene>
<dbReference type="InterPro" id="IPR013424">
    <property type="entry name" value="Ice-binding_C"/>
</dbReference>
<feature type="chain" id="PRO_5046198250" evidence="1">
    <location>
        <begin position="22"/>
        <end position="156"/>
    </location>
</feature>
<feature type="domain" description="Ice-binding protein C-terminal" evidence="2">
    <location>
        <begin position="127"/>
        <end position="151"/>
    </location>
</feature>
<evidence type="ECO:0000313" key="4">
    <source>
        <dbReference type="Proteomes" id="UP001321700"/>
    </source>
</evidence>
<organism evidence="3 4">
    <name type="scientific">Rhodoferax potami</name>
    <dbReference type="NCBI Taxonomy" id="3068338"/>
    <lineage>
        <taxon>Bacteria</taxon>
        <taxon>Pseudomonadati</taxon>
        <taxon>Pseudomonadota</taxon>
        <taxon>Betaproteobacteria</taxon>
        <taxon>Burkholderiales</taxon>
        <taxon>Comamonadaceae</taxon>
        <taxon>Rhodoferax</taxon>
    </lineage>
</organism>
<feature type="signal peptide" evidence="1">
    <location>
        <begin position="1"/>
        <end position="21"/>
    </location>
</feature>
<reference evidence="3 4" key="1">
    <citation type="submission" date="2023-08" db="EMBL/GenBank/DDBJ databases">
        <title>Rhodoferax potami sp. nov. and Rhodoferax mekongensis sp. nov., isolated from the Mekong River in Thailand.</title>
        <authorList>
            <person name="Kitikhun S."/>
            <person name="Charoenyingcharoen P."/>
            <person name="Siriarchawattana P."/>
            <person name="Likhitrattanapisal S."/>
            <person name="Nilsakha T."/>
            <person name="Chanpet A."/>
            <person name="Rattanawaree P."/>
            <person name="Ingsriswang S."/>
        </authorList>
    </citation>
    <scope>NUCLEOTIDE SEQUENCE [LARGE SCALE GENOMIC DNA]</scope>
    <source>
        <strain evidence="3 4">TBRC 17660</strain>
    </source>
</reference>
<dbReference type="RefSeq" id="WP_313875332.1">
    <property type="nucleotide sequence ID" value="NZ_JAVBIK010000001.1"/>
</dbReference>
<dbReference type="Proteomes" id="UP001321700">
    <property type="component" value="Unassembled WGS sequence"/>
</dbReference>
<keyword evidence="1" id="KW-0732">Signal</keyword>
<name>A0ABU3KPP1_9BURK</name>
<dbReference type="Pfam" id="PF07589">
    <property type="entry name" value="PEP-CTERM"/>
    <property type="match status" value="1"/>
</dbReference>
<sequence length="156" mass="15653">MTMKTALAAVAMAVASLGAQASTSAPAVVTGSFNQALSTVDVLGLSNLTGTIDYLVSAVGASGTSYTASPIANLTTSLYKGGALQSTATGSTFSFNNLGSGTYSLWASGQVLGGGFNLVIAQYDVTPVPEPESYAMLLAGLGVMGMIARRRNKVTA</sequence>